<comment type="subunit">
    <text evidence="3 8">Component of the RNA polymerase III (Pol III) complex consisting of 17 subunits.</text>
</comment>
<evidence type="ECO:0000256" key="5">
    <source>
        <dbReference type="ARBA" id="ARBA00023163"/>
    </source>
</evidence>
<feature type="domain" description="RNA polymerase III Rpc82 C -terminal" evidence="10">
    <location>
        <begin position="167"/>
        <end position="501"/>
    </location>
</feature>
<dbReference type="STRING" id="576137.A0A1L7WMG7"/>
<dbReference type="GO" id="GO:0006351">
    <property type="term" value="P:DNA-templated transcription"/>
    <property type="evidence" value="ECO:0007669"/>
    <property type="project" value="InterPro"/>
</dbReference>
<evidence type="ECO:0000313" key="14">
    <source>
        <dbReference type="Proteomes" id="UP000184330"/>
    </source>
</evidence>
<keyword evidence="6 8" id="KW-0539">Nucleus</keyword>
<evidence type="ECO:0000256" key="7">
    <source>
        <dbReference type="ARBA" id="ARBA00025127"/>
    </source>
</evidence>
<dbReference type="InterPro" id="IPR036388">
    <property type="entry name" value="WH-like_DNA-bd_sf"/>
</dbReference>
<evidence type="ECO:0000259" key="12">
    <source>
        <dbReference type="Pfam" id="PF22536"/>
    </source>
</evidence>
<feature type="domain" description="RNA polymerase III subunit RPC82-related helix-turn-helix" evidence="11">
    <location>
        <begin position="9"/>
        <end position="69"/>
    </location>
</feature>
<comment type="similarity">
    <text evidence="2 8">Belongs to the RNA polymerase beta chain family.</text>
</comment>
<proteinExistence type="inferred from homology"/>
<dbReference type="PANTHER" id="PTHR12949:SF0">
    <property type="entry name" value="DNA-DIRECTED RNA POLYMERASE III SUBUNIT RPC3"/>
    <property type="match status" value="1"/>
</dbReference>
<evidence type="ECO:0000256" key="1">
    <source>
        <dbReference type="ARBA" id="ARBA00004123"/>
    </source>
</evidence>
<comment type="subcellular location">
    <subcellularLocation>
        <location evidence="1 8">Nucleus</location>
    </subcellularLocation>
</comment>
<feature type="region of interest" description="Disordered" evidence="9">
    <location>
        <begin position="385"/>
        <end position="460"/>
    </location>
</feature>
<evidence type="ECO:0000256" key="8">
    <source>
        <dbReference type="RuleBase" id="RU367076"/>
    </source>
</evidence>
<dbReference type="GO" id="GO:0003697">
    <property type="term" value="F:single-stranded DNA binding"/>
    <property type="evidence" value="ECO:0007669"/>
    <property type="project" value="UniProtKB-UniRule"/>
</dbReference>
<dbReference type="GO" id="GO:0005666">
    <property type="term" value="C:RNA polymerase III complex"/>
    <property type="evidence" value="ECO:0007669"/>
    <property type="project" value="UniProtKB-UniRule"/>
</dbReference>
<feature type="compositionally biased region" description="Basic and acidic residues" evidence="9">
    <location>
        <begin position="385"/>
        <end position="397"/>
    </location>
</feature>
<dbReference type="PANTHER" id="PTHR12949">
    <property type="entry name" value="RNA POLYMERASE III DNA DIRECTED -RELATED"/>
    <property type="match status" value="1"/>
</dbReference>
<dbReference type="Pfam" id="PF22536">
    <property type="entry name" value="WHD_POLR3C"/>
    <property type="match status" value="1"/>
</dbReference>
<evidence type="ECO:0000256" key="9">
    <source>
        <dbReference type="SAM" id="MobiDB-lite"/>
    </source>
</evidence>
<dbReference type="Gene3D" id="1.10.10.10">
    <property type="entry name" value="Winged helix-like DNA-binding domain superfamily/Winged helix DNA-binding domain"/>
    <property type="match status" value="2"/>
</dbReference>
<dbReference type="InterPro" id="IPR008806">
    <property type="entry name" value="RNA_pol_III_Rpc82_C"/>
</dbReference>
<feature type="domain" description="DNA-directed RNA polymerase III subunit RPC3 winged-helix" evidence="12">
    <location>
        <begin position="509"/>
        <end position="583"/>
    </location>
</feature>
<evidence type="ECO:0000256" key="4">
    <source>
        <dbReference type="ARBA" id="ARBA00022478"/>
    </source>
</evidence>
<dbReference type="InterPro" id="IPR055207">
    <property type="entry name" value="POLR3C_WHD"/>
</dbReference>
<dbReference type="AlphaFoldDB" id="A0A1L7WMG7"/>
<feature type="region of interest" description="Disordered" evidence="9">
    <location>
        <begin position="236"/>
        <end position="274"/>
    </location>
</feature>
<dbReference type="EMBL" id="FJOG01000004">
    <property type="protein sequence ID" value="CZR53957.1"/>
    <property type="molecule type" value="Genomic_DNA"/>
</dbReference>
<evidence type="ECO:0000259" key="10">
    <source>
        <dbReference type="Pfam" id="PF05645"/>
    </source>
</evidence>
<name>A0A1L7WMG7_9HELO</name>
<dbReference type="Pfam" id="PF08221">
    <property type="entry name" value="HTH_9"/>
    <property type="match status" value="1"/>
</dbReference>
<dbReference type="Pfam" id="PF05645">
    <property type="entry name" value="RNA_pol_Rpc82"/>
    <property type="match status" value="1"/>
</dbReference>
<reference evidence="13 14" key="1">
    <citation type="submission" date="2016-03" db="EMBL/GenBank/DDBJ databases">
        <authorList>
            <person name="Ploux O."/>
        </authorList>
    </citation>
    <scope>NUCLEOTIDE SEQUENCE [LARGE SCALE GENOMIC DNA]</scope>
    <source>
        <strain evidence="13 14">UAMH 11012</strain>
    </source>
</reference>
<keyword evidence="4 8" id="KW-0240">DNA-directed RNA polymerase</keyword>
<dbReference type="Proteomes" id="UP000184330">
    <property type="component" value="Unassembled WGS sequence"/>
</dbReference>
<evidence type="ECO:0000256" key="2">
    <source>
        <dbReference type="ARBA" id="ARBA00006835"/>
    </source>
</evidence>
<sequence length="671" mass="74724">MSRSTHAVELCALLVDETYGELTSRIFTILLRKGRLPIRLLSKHTLLNARQLRHGLAVLIQQGLVYYNQDSETGTTFYEANSDAAYGLARAGKIIGMAETRFGPAARDVVQKLFLLGNTSVSDLEAAYESKHEQHVNGNAEGSSVIPNGVNEHKASPVSSTGHLHSVLNRLLEVGFIEPVVHSMFLSPADTYNKVERGILQESFGGSTKGAKQKDDLKLRVKNQLQSIRSDREWKGKGIKRPLNGGHVNGVNGTNKRRRLSNGSSTVSSDHLYEDDGTRLEPTLIVHVNYEKCTVALRNEALAAFAKERIGEITSLIYAQGLRLLEAKIPRCRPDSAIDNVVDLPDGPMFTTKELAAALSHNVNPGTGIGKASGDQVNVRKLEKQLDARKPKSKEGEAGGDIDMGDGGSDDEPKVNGNSKLPDNDNDDDDPFADSPKPAKRPKVTFQDRLPASKTSDDRENRVELVKKHLLLLAADDSKFLRKCGNNGFGEWTCDFEFIIQKMQEAEIDAMLLENFGNSGHRLARILRKLGKLEEKKLEEAGKIKKKDVRTKLAEMQMAGLVDIQEVPRDSARTTQRTIFLWFFDQDRAATMVVQNTYKAMSRILQRLDVERRRAHDVLALTRRSDVRDLDPEVYLDVHQLNDFRAIDGKIDKLLCQISRLDGLIGLFREF</sequence>
<keyword evidence="14" id="KW-1185">Reference proteome</keyword>
<dbReference type="OrthoDB" id="272392at2759"/>
<keyword evidence="5 8" id="KW-0804">Transcription</keyword>
<evidence type="ECO:0000256" key="6">
    <source>
        <dbReference type="ARBA" id="ARBA00023242"/>
    </source>
</evidence>
<gene>
    <name evidence="13" type="ORF">PAC_03840</name>
</gene>
<organism evidence="13 14">
    <name type="scientific">Phialocephala subalpina</name>
    <dbReference type="NCBI Taxonomy" id="576137"/>
    <lineage>
        <taxon>Eukaryota</taxon>
        <taxon>Fungi</taxon>
        <taxon>Dikarya</taxon>
        <taxon>Ascomycota</taxon>
        <taxon>Pezizomycotina</taxon>
        <taxon>Leotiomycetes</taxon>
        <taxon>Helotiales</taxon>
        <taxon>Mollisiaceae</taxon>
        <taxon>Phialocephala</taxon>
        <taxon>Phialocephala fortinii species complex</taxon>
    </lineage>
</organism>
<dbReference type="InterPro" id="IPR039748">
    <property type="entry name" value="RPC3"/>
</dbReference>
<evidence type="ECO:0000259" key="11">
    <source>
        <dbReference type="Pfam" id="PF08221"/>
    </source>
</evidence>
<feature type="compositionally biased region" description="Low complexity" evidence="9">
    <location>
        <begin position="244"/>
        <end position="254"/>
    </location>
</feature>
<evidence type="ECO:0000256" key="3">
    <source>
        <dbReference type="ARBA" id="ARBA00011206"/>
    </source>
</evidence>
<protein>
    <recommendedName>
        <fullName evidence="8">DNA-directed RNA polymerase III subunit RPC3</fullName>
        <shortName evidence="8">RNA polymerase III subunit C3</shortName>
    </recommendedName>
</protein>
<dbReference type="InterPro" id="IPR013197">
    <property type="entry name" value="RNA_pol_III_RPC82-rel_HTH"/>
</dbReference>
<evidence type="ECO:0000313" key="13">
    <source>
        <dbReference type="EMBL" id="CZR53957.1"/>
    </source>
</evidence>
<accession>A0A1L7WMG7</accession>
<feature type="compositionally biased region" description="Acidic residues" evidence="9">
    <location>
        <begin position="398"/>
        <end position="410"/>
    </location>
</feature>
<comment type="function">
    <text evidence="7 8">DNA-dependent RNA polymerase catalyzes the transcription of DNA into RNA using the four ribonucleoside triphosphates as substrates. Specific core component of RNA polymerase III which synthesizes small RNAs, such as 5S rRNA and tRNAs.</text>
</comment>